<accession>A0A0K0CV68</accession>
<dbReference type="GO" id="GO:0009986">
    <property type="term" value="C:cell surface"/>
    <property type="evidence" value="ECO:0007669"/>
    <property type="project" value="InterPro"/>
</dbReference>
<comment type="similarity">
    <text evidence="2">Belongs to the nematode transthyretin-like family.</text>
</comment>
<dbReference type="PANTHER" id="PTHR21700:SF48">
    <property type="entry name" value="TRANSTHYRETIN-LIKE FAMILY PROTEIN"/>
    <property type="match status" value="1"/>
</dbReference>
<dbReference type="Pfam" id="PF01060">
    <property type="entry name" value="TTR-52"/>
    <property type="match status" value="1"/>
</dbReference>
<keyword evidence="3" id="KW-0964">Secreted</keyword>
<dbReference type="PANTHER" id="PTHR21700">
    <property type="entry name" value="TRANSTHYRETIN-LIKE FAMILY PROTEIN-RELATED"/>
    <property type="match status" value="1"/>
</dbReference>
<dbReference type="Gene3D" id="2.60.40.3330">
    <property type="match status" value="1"/>
</dbReference>
<keyword evidence="6" id="KW-1185">Reference proteome</keyword>
<evidence type="ECO:0000313" key="7">
    <source>
        <dbReference type="WBParaSite" id="ACAC_0000119401-mRNA-1"/>
    </source>
</evidence>
<evidence type="ECO:0000256" key="5">
    <source>
        <dbReference type="SAM" id="SignalP"/>
    </source>
</evidence>
<dbReference type="InterPro" id="IPR001534">
    <property type="entry name" value="Transthyretin-like"/>
</dbReference>
<evidence type="ECO:0000256" key="4">
    <source>
        <dbReference type="ARBA" id="ARBA00022729"/>
    </source>
</evidence>
<feature type="chain" id="PRO_5007412757" evidence="5">
    <location>
        <begin position="23"/>
        <end position="145"/>
    </location>
</feature>
<evidence type="ECO:0000256" key="2">
    <source>
        <dbReference type="ARBA" id="ARBA00010112"/>
    </source>
</evidence>
<dbReference type="GO" id="GO:0005576">
    <property type="term" value="C:extracellular region"/>
    <property type="evidence" value="ECO:0007669"/>
    <property type="project" value="UniProtKB-SubCell"/>
</dbReference>
<keyword evidence="4 5" id="KW-0732">Signal</keyword>
<name>A0A0K0CV68_ANGCA</name>
<evidence type="ECO:0000313" key="6">
    <source>
        <dbReference type="Proteomes" id="UP000035642"/>
    </source>
</evidence>
<reference evidence="6" key="1">
    <citation type="submission" date="2012-09" db="EMBL/GenBank/DDBJ databases">
        <authorList>
            <person name="Martin A.A."/>
        </authorList>
    </citation>
    <scope>NUCLEOTIDE SEQUENCE</scope>
</reference>
<protein>
    <submittedName>
        <fullName evidence="7">Transthyretin-like family protein</fullName>
    </submittedName>
</protein>
<dbReference type="WBParaSite" id="ACAC_0000119401-mRNA-1">
    <property type="protein sequence ID" value="ACAC_0000119401-mRNA-1"/>
    <property type="gene ID" value="ACAC_0000119401"/>
</dbReference>
<dbReference type="Proteomes" id="UP000035642">
    <property type="component" value="Unassembled WGS sequence"/>
</dbReference>
<evidence type="ECO:0000256" key="1">
    <source>
        <dbReference type="ARBA" id="ARBA00004613"/>
    </source>
</evidence>
<organism evidence="6 7">
    <name type="scientific">Angiostrongylus cantonensis</name>
    <name type="common">Rat lungworm</name>
    <dbReference type="NCBI Taxonomy" id="6313"/>
    <lineage>
        <taxon>Eukaryota</taxon>
        <taxon>Metazoa</taxon>
        <taxon>Ecdysozoa</taxon>
        <taxon>Nematoda</taxon>
        <taxon>Chromadorea</taxon>
        <taxon>Rhabditida</taxon>
        <taxon>Rhabditina</taxon>
        <taxon>Rhabditomorpha</taxon>
        <taxon>Strongyloidea</taxon>
        <taxon>Metastrongylidae</taxon>
        <taxon>Angiostrongylus</taxon>
    </lineage>
</organism>
<comment type="subcellular location">
    <subcellularLocation>
        <location evidence="1">Secreted</location>
    </subcellularLocation>
</comment>
<proteinExistence type="inferred from homology"/>
<evidence type="ECO:0000256" key="3">
    <source>
        <dbReference type="ARBA" id="ARBA00022525"/>
    </source>
</evidence>
<sequence>MHRLLIACLLPMLAVEVPPTTAAVPHKHVVAVRGLLLCGKQPADNVRVRLFRTKQNKKDGMMPSVWISYTGDTVLSDLNQILDEKITTKPGTFLLEGNTNGFPLNETHMEPVVSFYHTCDDDAKNVNKVCYTLKIPCHVFTRIVG</sequence>
<dbReference type="AlphaFoldDB" id="A0A0K0CV68"/>
<dbReference type="InterPro" id="IPR038479">
    <property type="entry name" value="Transthyretin-like_sf"/>
</dbReference>
<reference evidence="7" key="2">
    <citation type="submission" date="2016-04" db="UniProtKB">
        <authorList>
            <consortium name="WormBaseParasite"/>
        </authorList>
    </citation>
    <scope>IDENTIFICATION</scope>
</reference>
<feature type="signal peptide" evidence="5">
    <location>
        <begin position="1"/>
        <end position="22"/>
    </location>
</feature>